<evidence type="ECO:0000256" key="3">
    <source>
        <dbReference type="ARBA" id="ARBA00022737"/>
    </source>
</evidence>
<name>A0A482XKI9_LAOST</name>
<dbReference type="FunFam" id="3.30.160.60:FF:000072">
    <property type="entry name" value="zinc finger protein 143 isoform X1"/>
    <property type="match status" value="1"/>
</dbReference>
<evidence type="ECO:0000313" key="13">
    <source>
        <dbReference type="Proteomes" id="UP000291343"/>
    </source>
</evidence>
<dbReference type="SMART" id="SM00868">
    <property type="entry name" value="zf-AD"/>
    <property type="match status" value="1"/>
</dbReference>
<organism evidence="12 13">
    <name type="scientific">Laodelphax striatellus</name>
    <name type="common">Small brown planthopper</name>
    <name type="synonym">Delphax striatella</name>
    <dbReference type="NCBI Taxonomy" id="195883"/>
    <lineage>
        <taxon>Eukaryota</taxon>
        <taxon>Metazoa</taxon>
        <taxon>Ecdysozoa</taxon>
        <taxon>Arthropoda</taxon>
        <taxon>Hexapoda</taxon>
        <taxon>Insecta</taxon>
        <taxon>Pterygota</taxon>
        <taxon>Neoptera</taxon>
        <taxon>Paraneoptera</taxon>
        <taxon>Hemiptera</taxon>
        <taxon>Auchenorrhyncha</taxon>
        <taxon>Fulgoroidea</taxon>
        <taxon>Delphacidae</taxon>
        <taxon>Criomorphinae</taxon>
        <taxon>Laodelphax</taxon>
    </lineage>
</organism>
<feature type="domain" description="ZAD" evidence="11">
    <location>
        <begin position="36"/>
        <end position="111"/>
    </location>
</feature>
<dbReference type="PROSITE" id="PS00028">
    <property type="entry name" value="ZINC_FINGER_C2H2_1"/>
    <property type="match status" value="6"/>
</dbReference>
<dbReference type="AlphaFoldDB" id="A0A482XKI9"/>
<dbReference type="PROSITE" id="PS51915">
    <property type="entry name" value="ZAD"/>
    <property type="match status" value="1"/>
</dbReference>
<dbReference type="FunFam" id="3.30.160.60:FF:001498">
    <property type="entry name" value="Zinc finger protein 404"/>
    <property type="match status" value="1"/>
</dbReference>
<evidence type="ECO:0000259" key="10">
    <source>
        <dbReference type="PROSITE" id="PS50157"/>
    </source>
</evidence>
<proteinExistence type="predicted"/>
<dbReference type="SMR" id="A0A482XKI9"/>
<dbReference type="FunFam" id="3.30.160.60:FF:002075">
    <property type="entry name" value="zinc finger protein 646"/>
    <property type="match status" value="1"/>
</dbReference>
<feature type="domain" description="C2H2-type" evidence="10">
    <location>
        <begin position="384"/>
        <end position="411"/>
    </location>
</feature>
<dbReference type="InterPro" id="IPR012934">
    <property type="entry name" value="Znf_AD"/>
</dbReference>
<feature type="domain" description="C2H2-type" evidence="10">
    <location>
        <begin position="272"/>
        <end position="299"/>
    </location>
</feature>
<evidence type="ECO:0000313" key="12">
    <source>
        <dbReference type="EMBL" id="RZF46595.1"/>
    </source>
</evidence>
<keyword evidence="6" id="KW-0539">Nucleus</keyword>
<keyword evidence="4 7" id="KW-0863">Zinc-finger</keyword>
<reference evidence="12 13" key="1">
    <citation type="journal article" date="2017" name="Gigascience">
        <title>Genome sequence of the small brown planthopper, Laodelphax striatellus.</title>
        <authorList>
            <person name="Zhu J."/>
            <person name="Jiang F."/>
            <person name="Wang X."/>
            <person name="Yang P."/>
            <person name="Bao Y."/>
            <person name="Zhao W."/>
            <person name="Wang W."/>
            <person name="Lu H."/>
            <person name="Wang Q."/>
            <person name="Cui N."/>
            <person name="Li J."/>
            <person name="Chen X."/>
            <person name="Luo L."/>
            <person name="Yu J."/>
            <person name="Kang L."/>
            <person name="Cui F."/>
        </authorList>
    </citation>
    <scope>NUCLEOTIDE SEQUENCE [LARGE SCALE GENOMIC DNA]</scope>
    <source>
        <strain evidence="12">Lst14</strain>
    </source>
</reference>
<evidence type="ECO:0000256" key="1">
    <source>
        <dbReference type="ARBA" id="ARBA00004123"/>
    </source>
</evidence>
<comment type="caution">
    <text evidence="12">The sequence shown here is derived from an EMBL/GenBank/DDBJ whole genome shotgun (WGS) entry which is preliminary data.</text>
</comment>
<keyword evidence="13" id="KW-1185">Reference proteome</keyword>
<feature type="binding site" evidence="8">
    <location>
        <position position="84"/>
    </location>
    <ligand>
        <name>Zn(2+)</name>
        <dbReference type="ChEBI" id="CHEBI:29105"/>
    </ligand>
</feature>
<feature type="binding site" evidence="8">
    <location>
        <position position="38"/>
    </location>
    <ligand>
        <name>Zn(2+)</name>
        <dbReference type="ChEBI" id="CHEBI:29105"/>
    </ligand>
</feature>
<evidence type="ECO:0008006" key="14">
    <source>
        <dbReference type="Google" id="ProtNLM"/>
    </source>
</evidence>
<accession>A0A482XKI9</accession>
<dbReference type="Pfam" id="PF00096">
    <property type="entry name" value="zf-C2H2"/>
    <property type="match status" value="4"/>
</dbReference>
<feature type="compositionally biased region" description="Acidic residues" evidence="9">
    <location>
        <begin position="150"/>
        <end position="192"/>
    </location>
</feature>
<comment type="subcellular location">
    <subcellularLocation>
        <location evidence="1">Nucleus</location>
    </subcellularLocation>
</comment>
<dbReference type="PROSITE" id="PS50157">
    <property type="entry name" value="ZINC_FINGER_C2H2_2"/>
    <property type="match status" value="6"/>
</dbReference>
<dbReference type="STRING" id="195883.A0A482XKI9"/>
<feature type="compositionally biased region" description="Polar residues" evidence="9">
    <location>
        <begin position="137"/>
        <end position="147"/>
    </location>
</feature>
<feature type="domain" description="C2H2-type" evidence="10">
    <location>
        <begin position="356"/>
        <end position="383"/>
    </location>
</feature>
<dbReference type="SMART" id="SM00355">
    <property type="entry name" value="ZnF_C2H2"/>
    <property type="match status" value="6"/>
</dbReference>
<dbReference type="FunFam" id="3.30.160.60:FF:000100">
    <property type="entry name" value="Zinc finger 45-like"/>
    <property type="match status" value="1"/>
</dbReference>
<dbReference type="FunFam" id="3.30.160.60:FF:000624">
    <property type="entry name" value="zinc finger protein 697"/>
    <property type="match status" value="1"/>
</dbReference>
<dbReference type="SUPFAM" id="SSF57667">
    <property type="entry name" value="beta-beta-alpha zinc fingers"/>
    <property type="match status" value="3"/>
</dbReference>
<evidence type="ECO:0000256" key="9">
    <source>
        <dbReference type="SAM" id="MobiDB-lite"/>
    </source>
</evidence>
<dbReference type="Pfam" id="PF07776">
    <property type="entry name" value="zf-AD"/>
    <property type="match status" value="1"/>
</dbReference>
<dbReference type="GO" id="GO:0008270">
    <property type="term" value="F:zinc ion binding"/>
    <property type="evidence" value="ECO:0007669"/>
    <property type="project" value="UniProtKB-UniRule"/>
</dbReference>
<keyword evidence="3" id="KW-0677">Repeat</keyword>
<dbReference type="Proteomes" id="UP000291343">
    <property type="component" value="Unassembled WGS sequence"/>
</dbReference>
<feature type="domain" description="C2H2-type" evidence="10">
    <location>
        <begin position="412"/>
        <end position="435"/>
    </location>
</feature>
<evidence type="ECO:0000259" key="11">
    <source>
        <dbReference type="PROSITE" id="PS51915"/>
    </source>
</evidence>
<feature type="domain" description="C2H2-type" evidence="10">
    <location>
        <begin position="300"/>
        <end position="327"/>
    </location>
</feature>
<feature type="region of interest" description="Disordered" evidence="9">
    <location>
        <begin position="128"/>
        <end position="195"/>
    </location>
</feature>
<feature type="domain" description="C2H2-type" evidence="10">
    <location>
        <begin position="328"/>
        <end position="355"/>
    </location>
</feature>
<dbReference type="PANTHER" id="PTHR16515:SF66">
    <property type="entry name" value="C2H2-TYPE DOMAIN-CONTAINING PROTEIN"/>
    <property type="match status" value="1"/>
</dbReference>
<evidence type="ECO:0000256" key="4">
    <source>
        <dbReference type="ARBA" id="ARBA00022771"/>
    </source>
</evidence>
<keyword evidence="5 8" id="KW-0862">Zinc</keyword>
<dbReference type="SUPFAM" id="SSF57716">
    <property type="entry name" value="Glucocorticoid receptor-like (DNA-binding domain)"/>
    <property type="match status" value="1"/>
</dbReference>
<protein>
    <recommendedName>
        <fullName evidence="14">Protein krueppel</fullName>
    </recommendedName>
</protein>
<evidence type="ECO:0000256" key="7">
    <source>
        <dbReference type="PROSITE-ProRule" id="PRU00042"/>
    </source>
</evidence>
<sequence length="466" mass="53057">MDIVKSEINMANEVELCVEVGSNIGDTLLENSDINQLCRTCANTHDNMIPIFEGDGLEHDLQNKIDKHFPVNISKDDGLPNKMCFQCASTLVAWHDMFTGCIEAEKKLKHLLDKLKDDGQVGESVFGSSVVSEDSASDNLKAQQKTGSEMEIDNDDGNDDDYAPEHGGDDDDEDDDDEEEEEEDEEDDDLETEVVLHKLDAKEKEKTVEVSEKGTTIRDQDEKEVSKELIEVKPTTSIMQRIGKLIASTESAEVAQKKDRGIINRRRERVRDECEVCGKFFTTRNALSEHRRIHTGERPYVCDECGKAFRTSATLYTHGKSHSDVRPYICEICKRGFKCNQQLQRHISIHTGERDFVCDVCGKDFRRKNDLTSHLSVHNDAHPYTCDTCGKEFRSNASLKRHLPLHDDTKAYTCPMCLATFHHRRYLGNHLRLKHKVTLTEIVKRGETIETPVTEFFADELIFLKE</sequence>
<dbReference type="Gene3D" id="3.30.160.60">
    <property type="entry name" value="Classic Zinc Finger"/>
    <property type="match status" value="5"/>
</dbReference>
<dbReference type="OrthoDB" id="9411774at2759"/>
<evidence type="ECO:0000256" key="8">
    <source>
        <dbReference type="PROSITE-ProRule" id="PRU01263"/>
    </source>
</evidence>
<dbReference type="InParanoid" id="A0A482XKI9"/>
<dbReference type="GO" id="GO:0010468">
    <property type="term" value="P:regulation of gene expression"/>
    <property type="evidence" value="ECO:0007669"/>
    <property type="project" value="TreeGrafter"/>
</dbReference>
<dbReference type="Pfam" id="PF13894">
    <property type="entry name" value="zf-C2H2_4"/>
    <property type="match status" value="1"/>
</dbReference>
<dbReference type="GO" id="GO:0048598">
    <property type="term" value="P:embryonic morphogenesis"/>
    <property type="evidence" value="ECO:0007669"/>
    <property type="project" value="UniProtKB-ARBA"/>
</dbReference>
<dbReference type="GO" id="GO:0005634">
    <property type="term" value="C:nucleus"/>
    <property type="evidence" value="ECO:0007669"/>
    <property type="project" value="UniProtKB-SubCell"/>
</dbReference>
<evidence type="ECO:0000256" key="2">
    <source>
        <dbReference type="ARBA" id="ARBA00022723"/>
    </source>
</evidence>
<dbReference type="InterPro" id="IPR013087">
    <property type="entry name" value="Znf_C2H2_type"/>
</dbReference>
<dbReference type="EMBL" id="QKKF02005868">
    <property type="protein sequence ID" value="RZF46595.1"/>
    <property type="molecule type" value="Genomic_DNA"/>
</dbReference>
<dbReference type="FunCoup" id="A0A482XKI9">
    <property type="interactions" value="543"/>
</dbReference>
<keyword evidence="2 8" id="KW-0479">Metal-binding</keyword>
<gene>
    <name evidence="12" type="ORF">LSTR_LSTR002927</name>
</gene>
<evidence type="ECO:0000256" key="5">
    <source>
        <dbReference type="ARBA" id="ARBA00022833"/>
    </source>
</evidence>
<dbReference type="InterPro" id="IPR050331">
    <property type="entry name" value="Zinc_finger"/>
</dbReference>
<dbReference type="Gene3D" id="3.40.1800.20">
    <property type="match status" value="1"/>
</dbReference>
<evidence type="ECO:0000256" key="6">
    <source>
        <dbReference type="ARBA" id="ARBA00023242"/>
    </source>
</evidence>
<dbReference type="InterPro" id="IPR036236">
    <property type="entry name" value="Znf_C2H2_sf"/>
</dbReference>
<dbReference type="PANTHER" id="PTHR16515">
    <property type="entry name" value="PR DOMAIN ZINC FINGER PROTEIN"/>
    <property type="match status" value="1"/>
</dbReference>
<feature type="binding site" evidence="8">
    <location>
        <position position="87"/>
    </location>
    <ligand>
        <name>Zn(2+)</name>
        <dbReference type="ChEBI" id="CHEBI:29105"/>
    </ligand>
</feature>
<feature type="binding site" evidence="8">
    <location>
        <position position="41"/>
    </location>
    <ligand>
        <name>Zn(2+)</name>
        <dbReference type="ChEBI" id="CHEBI:29105"/>
    </ligand>
</feature>